<evidence type="ECO:0000259" key="6">
    <source>
        <dbReference type="Pfam" id="PF04138"/>
    </source>
</evidence>
<comment type="caution">
    <text evidence="7">The sequence shown here is derived from an EMBL/GenBank/DDBJ whole genome shotgun (WGS) entry which is preliminary data.</text>
</comment>
<evidence type="ECO:0000256" key="2">
    <source>
        <dbReference type="ARBA" id="ARBA00022692"/>
    </source>
</evidence>
<accession>A0ABS8PLF3</accession>
<keyword evidence="4 5" id="KW-0472">Membrane</keyword>
<evidence type="ECO:0000313" key="8">
    <source>
        <dbReference type="Proteomes" id="UP001199816"/>
    </source>
</evidence>
<feature type="transmembrane region" description="Helical" evidence="5">
    <location>
        <begin position="34"/>
        <end position="53"/>
    </location>
</feature>
<evidence type="ECO:0000256" key="1">
    <source>
        <dbReference type="ARBA" id="ARBA00004141"/>
    </source>
</evidence>
<sequence length="180" mass="21075">MRQHLYSVRDRVLPLIDFFYPPFKRIMPLQTFRYAVSGASNTFLGLLSYYIAYKFIFRGQDFHFGFYALKSHVAALVVSFVVSFLVGFFLMKYVVFDDSKIRGRVQLFRYLLVCVFNLTINLVLLKFLVEVCDIYPIFAQMGTTVVVVLVSYLAQRHFSFKRIPEPTYLEDEPQDGNLKI</sequence>
<keyword evidence="3 5" id="KW-1133">Transmembrane helix</keyword>
<evidence type="ECO:0000313" key="7">
    <source>
        <dbReference type="EMBL" id="MCD2421920.1"/>
    </source>
</evidence>
<keyword evidence="8" id="KW-1185">Reference proteome</keyword>
<proteinExistence type="predicted"/>
<dbReference type="EMBL" id="JAJNEC010000004">
    <property type="protein sequence ID" value="MCD2421920.1"/>
    <property type="molecule type" value="Genomic_DNA"/>
</dbReference>
<name>A0ABS8PLF3_9BACT</name>
<feature type="transmembrane region" description="Helical" evidence="5">
    <location>
        <begin position="73"/>
        <end position="95"/>
    </location>
</feature>
<gene>
    <name evidence="7" type="ORF">LQ567_04045</name>
</gene>
<evidence type="ECO:0000256" key="5">
    <source>
        <dbReference type="SAM" id="Phobius"/>
    </source>
</evidence>
<dbReference type="InterPro" id="IPR007267">
    <property type="entry name" value="GtrA_DPMS_TM"/>
</dbReference>
<protein>
    <submittedName>
        <fullName evidence="7">GtrA family protein</fullName>
    </submittedName>
</protein>
<keyword evidence="2 5" id="KW-0812">Transmembrane</keyword>
<feature type="transmembrane region" description="Helical" evidence="5">
    <location>
        <begin position="134"/>
        <end position="154"/>
    </location>
</feature>
<evidence type="ECO:0000256" key="4">
    <source>
        <dbReference type="ARBA" id="ARBA00023136"/>
    </source>
</evidence>
<dbReference type="Proteomes" id="UP001199816">
    <property type="component" value="Unassembled WGS sequence"/>
</dbReference>
<comment type="subcellular location">
    <subcellularLocation>
        <location evidence="1">Membrane</location>
        <topology evidence="1">Multi-pass membrane protein</topology>
    </subcellularLocation>
</comment>
<feature type="domain" description="GtrA/DPMS transmembrane" evidence="6">
    <location>
        <begin position="33"/>
        <end position="160"/>
    </location>
</feature>
<dbReference type="RefSeq" id="WP_231002825.1">
    <property type="nucleotide sequence ID" value="NZ_JAJNEC010000004.1"/>
</dbReference>
<dbReference type="Pfam" id="PF04138">
    <property type="entry name" value="GtrA_DPMS_TM"/>
    <property type="match status" value="1"/>
</dbReference>
<feature type="transmembrane region" description="Helical" evidence="5">
    <location>
        <begin position="107"/>
        <end position="128"/>
    </location>
</feature>
<evidence type="ECO:0000256" key="3">
    <source>
        <dbReference type="ARBA" id="ARBA00022989"/>
    </source>
</evidence>
<organism evidence="7 8">
    <name type="scientific">Niabella pedocola</name>
    <dbReference type="NCBI Taxonomy" id="1752077"/>
    <lineage>
        <taxon>Bacteria</taxon>
        <taxon>Pseudomonadati</taxon>
        <taxon>Bacteroidota</taxon>
        <taxon>Chitinophagia</taxon>
        <taxon>Chitinophagales</taxon>
        <taxon>Chitinophagaceae</taxon>
        <taxon>Niabella</taxon>
    </lineage>
</organism>
<reference evidence="7 8" key="1">
    <citation type="submission" date="2021-11" db="EMBL/GenBank/DDBJ databases">
        <title>Genomic of Niabella pedocola.</title>
        <authorList>
            <person name="Wu T."/>
        </authorList>
    </citation>
    <scope>NUCLEOTIDE SEQUENCE [LARGE SCALE GENOMIC DNA]</scope>
    <source>
        <strain evidence="7 8">JCM 31011</strain>
    </source>
</reference>